<organism evidence="4 5">
    <name type="scientific">Phocaeicola dorei</name>
    <dbReference type="NCBI Taxonomy" id="357276"/>
    <lineage>
        <taxon>Bacteria</taxon>
        <taxon>Pseudomonadati</taxon>
        <taxon>Bacteroidota</taxon>
        <taxon>Bacteroidia</taxon>
        <taxon>Bacteroidales</taxon>
        <taxon>Bacteroidaceae</taxon>
        <taxon>Phocaeicola</taxon>
    </lineage>
</organism>
<evidence type="ECO:0000259" key="2">
    <source>
        <dbReference type="Pfam" id="PF07940"/>
    </source>
</evidence>
<evidence type="ECO:0000313" key="4">
    <source>
        <dbReference type="EMBL" id="GKH82131.1"/>
    </source>
</evidence>
<comment type="subcellular location">
    <subcellularLocation>
        <location evidence="1">Cell envelope</location>
    </subcellularLocation>
</comment>
<reference evidence="4" key="1">
    <citation type="submission" date="2022-01" db="EMBL/GenBank/DDBJ databases">
        <title>Novel bile acid biosynthetic pathways are enriched in the microbiome of centenarians.</title>
        <authorList>
            <person name="Sato Y."/>
            <person name="Atarashi K."/>
            <person name="Plichta R.D."/>
            <person name="Arai Y."/>
            <person name="Sasajima S."/>
            <person name="Kearney M.S."/>
            <person name="Suda W."/>
            <person name="Takeshita K."/>
            <person name="Sasaki T."/>
            <person name="Okamoto S."/>
            <person name="Skelly N.A."/>
            <person name="Okamura Y."/>
            <person name="Vlamakis H."/>
            <person name="Li Y."/>
            <person name="Tanoue T."/>
            <person name="Takei H."/>
            <person name="Nittono H."/>
            <person name="Narushima S."/>
            <person name="Irie J."/>
            <person name="Itoh H."/>
            <person name="Moriya K."/>
            <person name="Sugiura Y."/>
            <person name="Suematsu M."/>
            <person name="Moritoki N."/>
            <person name="Shibata S."/>
            <person name="Littman R.D."/>
            <person name="Fischbach A.M."/>
            <person name="Uwamino Y."/>
            <person name="Inoue T."/>
            <person name="Honda A."/>
            <person name="Hattori M."/>
            <person name="Murai T."/>
            <person name="Xavier J.R."/>
            <person name="Hirose N."/>
            <person name="Honda K."/>
        </authorList>
    </citation>
    <scope>NUCLEOTIDE SEQUENCE</scope>
    <source>
        <strain evidence="4">CE91-St7</strain>
    </source>
</reference>
<dbReference type="InterPro" id="IPR008929">
    <property type="entry name" value="Chondroitin_lyas"/>
</dbReference>
<dbReference type="PANTHER" id="PTHR38045:SF1">
    <property type="entry name" value="HEPARINASE II_III-LIKE PROTEIN"/>
    <property type="match status" value="1"/>
</dbReference>
<protein>
    <recommendedName>
        <fullName evidence="6">Heparinase</fullName>
    </recommendedName>
</protein>
<evidence type="ECO:0008006" key="6">
    <source>
        <dbReference type="Google" id="ProtNLM"/>
    </source>
</evidence>
<dbReference type="GO" id="GO:0016829">
    <property type="term" value="F:lyase activity"/>
    <property type="evidence" value="ECO:0007669"/>
    <property type="project" value="InterPro"/>
</dbReference>
<dbReference type="Gene3D" id="2.70.98.70">
    <property type="match status" value="1"/>
</dbReference>
<dbReference type="PANTHER" id="PTHR38045">
    <property type="entry name" value="CHROMOSOME 1, WHOLE GENOME SHOTGUN SEQUENCE"/>
    <property type="match status" value="1"/>
</dbReference>
<evidence type="ECO:0000259" key="3">
    <source>
        <dbReference type="Pfam" id="PF16332"/>
    </source>
</evidence>
<gene>
    <name evidence="4" type="ORF">CE91St7_30150</name>
</gene>
<dbReference type="Pfam" id="PF16332">
    <property type="entry name" value="DUF4962"/>
    <property type="match status" value="1"/>
</dbReference>
<proteinExistence type="predicted"/>
<accession>A0AA37KJG9</accession>
<evidence type="ECO:0000313" key="5">
    <source>
        <dbReference type="Proteomes" id="UP001055104"/>
    </source>
</evidence>
<dbReference type="GO" id="GO:0030313">
    <property type="term" value="C:cell envelope"/>
    <property type="evidence" value="ECO:0007669"/>
    <property type="project" value="UniProtKB-SubCell"/>
</dbReference>
<dbReference type="Gene3D" id="1.50.10.100">
    <property type="entry name" value="Chondroitin AC/alginate lyase"/>
    <property type="match status" value="1"/>
</dbReference>
<comment type="caution">
    <text evidence="4">The sequence shown here is derived from an EMBL/GenBank/DDBJ whole genome shotgun (WGS) entry which is preliminary data.</text>
</comment>
<dbReference type="InterPro" id="IPR012480">
    <property type="entry name" value="Hepar_II_III_C"/>
</dbReference>
<dbReference type="Proteomes" id="UP001055104">
    <property type="component" value="Unassembled WGS sequence"/>
</dbReference>
<dbReference type="AlphaFoldDB" id="A0AA37KJG9"/>
<dbReference type="SUPFAM" id="SSF48230">
    <property type="entry name" value="Chondroitin AC/alginate lyase"/>
    <property type="match status" value="1"/>
</dbReference>
<name>A0AA37KJG9_9BACT</name>
<feature type="domain" description="Heparinase II/III-like C-terminal" evidence="2">
    <location>
        <begin position="373"/>
        <end position="545"/>
    </location>
</feature>
<dbReference type="InterPro" id="IPR032518">
    <property type="entry name" value="HepII_N"/>
</dbReference>
<dbReference type="EMBL" id="BQOB01000001">
    <property type="protein sequence ID" value="GKH82131.1"/>
    <property type="molecule type" value="Genomic_DNA"/>
</dbReference>
<feature type="domain" description="Heparinase II N-terminal" evidence="3">
    <location>
        <begin position="77"/>
        <end position="330"/>
    </location>
</feature>
<dbReference type="Pfam" id="PF07940">
    <property type="entry name" value="Hepar_II_III_C"/>
    <property type="match status" value="1"/>
</dbReference>
<evidence type="ECO:0000256" key="1">
    <source>
        <dbReference type="ARBA" id="ARBA00004196"/>
    </source>
</evidence>
<sequence>MTLTGQTFDYGRISGHPRLLLKAGEEGRIEKLIKNDASMRMIHEGILDVCDGYLEKTPLKRVQIGRRILGTSREALQRIFFLSYAYRITDKEVYAERARKELLSVCNFTDWNPKHFLDVGEMTMAVAIGYDWLYDYLSEADRKTLSDAIYTKGFRAADNFQHARFYRMTSNWNQVCNAGLVYGALATYENHPQEAERIIEKAVETNRAALGSYGPDGGYPEGYTYWGYGTSFQVMMVAAMETIFGTEAGLTQAPGFMQSARFMQFMTTPTGKAFNFSDSGSQASINNMQYWFAAKQNDPTLLWLEEQALRKLPSDFAENISKRFITHRLLPSMLVFRAMSDFKTIGQPKSNFWINRGINPTFAYRSGWASPNDAYLGIKGGTANTSHAHMDVGTFIYEKDGVRWSIELGAESYEFIEKQGINLWGRDQDSERWGIFRLGNTGHSTLTMNGQRHQVEGKAEFVEDYRRKDMKGATLDLTPIFSNTARKTIRTAYLDADNNLNVVDKVDNGAKETEVRWTMVTPAEAEIAGKNRILLTKDGREMMLEVKTPEQVEMKIWTNESHHSYDSDNPGTLRVGFVSKVPAGKKAEFHTSLKTVK</sequence>